<accession>A0A0A8YZU9</accession>
<proteinExistence type="predicted"/>
<sequence length="74" mass="8268">MKNTSTDQTLSTDHPVALRSSRNAADQQSNCRRTYPELPTSTCSIARTDTLDQSNPEDSWLFSNFRPISPHPSS</sequence>
<feature type="compositionally biased region" description="Polar residues" evidence="1">
    <location>
        <begin position="39"/>
        <end position="57"/>
    </location>
</feature>
<feature type="compositionally biased region" description="Polar residues" evidence="1">
    <location>
        <begin position="1"/>
        <end position="12"/>
    </location>
</feature>
<feature type="compositionally biased region" description="Polar residues" evidence="1">
    <location>
        <begin position="20"/>
        <end position="32"/>
    </location>
</feature>
<organism evidence="2">
    <name type="scientific">Arundo donax</name>
    <name type="common">Giant reed</name>
    <name type="synonym">Donax arundinaceus</name>
    <dbReference type="NCBI Taxonomy" id="35708"/>
    <lineage>
        <taxon>Eukaryota</taxon>
        <taxon>Viridiplantae</taxon>
        <taxon>Streptophyta</taxon>
        <taxon>Embryophyta</taxon>
        <taxon>Tracheophyta</taxon>
        <taxon>Spermatophyta</taxon>
        <taxon>Magnoliopsida</taxon>
        <taxon>Liliopsida</taxon>
        <taxon>Poales</taxon>
        <taxon>Poaceae</taxon>
        <taxon>PACMAD clade</taxon>
        <taxon>Arundinoideae</taxon>
        <taxon>Arundineae</taxon>
        <taxon>Arundo</taxon>
    </lineage>
</organism>
<dbReference type="AlphaFoldDB" id="A0A0A8YZU9"/>
<name>A0A0A8YZU9_ARUDO</name>
<reference evidence="2" key="2">
    <citation type="journal article" date="2015" name="Data Brief">
        <title>Shoot transcriptome of the giant reed, Arundo donax.</title>
        <authorList>
            <person name="Barrero R.A."/>
            <person name="Guerrero F.D."/>
            <person name="Moolhuijzen P."/>
            <person name="Goolsby J.A."/>
            <person name="Tidwell J."/>
            <person name="Bellgard S.E."/>
            <person name="Bellgard M.I."/>
        </authorList>
    </citation>
    <scope>NUCLEOTIDE SEQUENCE</scope>
    <source>
        <tissue evidence="2">Shoot tissue taken approximately 20 cm above the soil surface</tissue>
    </source>
</reference>
<protein>
    <submittedName>
        <fullName evidence="2">Uncharacterized protein</fullName>
    </submittedName>
</protein>
<reference evidence="2" key="1">
    <citation type="submission" date="2014-09" db="EMBL/GenBank/DDBJ databases">
        <authorList>
            <person name="Magalhaes I.L.F."/>
            <person name="Oliveira U."/>
            <person name="Santos F.R."/>
            <person name="Vidigal T.H.D.A."/>
            <person name="Brescovit A.D."/>
            <person name="Santos A.J."/>
        </authorList>
    </citation>
    <scope>NUCLEOTIDE SEQUENCE</scope>
    <source>
        <tissue evidence="2">Shoot tissue taken approximately 20 cm above the soil surface</tissue>
    </source>
</reference>
<evidence type="ECO:0000313" key="2">
    <source>
        <dbReference type="EMBL" id="JAD28097.1"/>
    </source>
</evidence>
<feature type="region of interest" description="Disordered" evidence="1">
    <location>
        <begin position="1"/>
        <end position="74"/>
    </location>
</feature>
<dbReference type="EMBL" id="GBRH01269798">
    <property type="protein sequence ID" value="JAD28097.1"/>
    <property type="molecule type" value="Transcribed_RNA"/>
</dbReference>
<evidence type="ECO:0000256" key="1">
    <source>
        <dbReference type="SAM" id="MobiDB-lite"/>
    </source>
</evidence>